<dbReference type="RefSeq" id="WP_394608866.1">
    <property type="nucleotide sequence ID" value="NZ_JBIHSN010000004.1"/>
</dbReference>
<dbReference type="InterPro" id="IPR008258">
    <property type="entry name" value="Transglycosylase_SLT_dom_1"/>
</dbReference>
<dbReference type="Gene3D" id="1.10.530.10">
    <property type="match status" value="1"/>
</dbReference>
<gene>
    <name evidence="2" type="ORF">ACGRQ9_18010</name>
</gene>
<proteinExistence type="predicted"/>
<dbReference type="SUPFAM" id="SSF53955">
    <property type="entry name" value="Lysozyme-like"/>
    <property type="match status" value="1"/>
</dbReference>
<evidence type="ECO:0000313" key="3">
    <source>
        <dbReference type="Proteomes" id="UP001607151"/>
    </source>
</evidence>
<name>A0ABW7J091_9VIBR</name>
<evidence type="ECO:0000313" key="2">
    <source>
        <dbReference type="EMBL" id="MFH0267341.1"/>
    </source>
</evidence>
<comment type="caution">
    <text evidence="2">The sequence shown here is derived from an EMBL/GenBank/DDBJ whole genome shotgun (WGS) entry which is preliminary data.</text>
</comment>
<organism evidence="2 3">
    <name type="scientific">Vibrio rumoiensis</name>
    <dbReference type="NCBI Taxonomy" id="76258"/>
    <lineage>
        <taxon>Bacteria</taxon>
        <taxon>Pseudomonadati</taxon>
        <taxon>Pseudomonadota</taxon>
        <taxon>Gammaproteobacteria</taxon>
        <taxon>Vibrionales</taxon>
        <taxon>Vibrionaceae</taxon>
        <taxon>Vibrio</taxon>
    </lineage>
</organism>
<sequence>MTVSTLKHLNSLFIVLLVVFSLTPEVAEAKKPMPPFFKKMSKQHGVPVDVLYALAMTESNTRMRDGSYSPWPYTINIDFKGYRYQSYADLVRQSRSLLKQGRKSFDVGFFQVNWKWNGHRTKSIELLANPYENARVASEIMKEHYATYGNWVVAAGRYHNPANNRGLANVYSKNFARNLKKVRSEMIY</sequence>
<protein>
    <submittedName>
        <fullName evidence="2">Transglycosylase SLT domain-containing protein</fullName>
    </submittedName>
</protein>
<keyword evidence="3" id="KW-1185">Reference proteome</keyword>
<accession>A0ABW7J091</accession>
<dbReference type="Proteomes" id="UP001607151">
    <property type="component" value="Unassembled WGS sequence"/>
</dbReference>
<feature type="domain" description="Transglycosylase SLT" evidence="1">
    <location>
        <begin position="37"/>
        <end position="173"/>
    </location>
</feature>
<dbReference type="EMBL" id="JBIHSN010000004">
    <property type="protein sequence ID" value="MFH0267341.1"/>
    <property type="molecule type" value="Genomic_DNA"/>
</dbReference>
<dbReference type="InterPro" id="IPR023346">
    <property type="entry name" value="Lysozyme-like_dom_sf"/>
</dbReference>
<reference evidence="2 3" key="1">
    <citation type="submission" date="2024-10" db="EMBL/GenBank/DDBJ databases">
        <authorList>
            <person name="Yibar A."/>
            <person name="Saticioglu I.B."/>
            <person name="Duman M."/>
            <person name="Ajmi N."/>
            <person name="Gurler F."/>
            <person name="Ay H."/>
            <person name="Onuk E."/>
            <person name="Guler S."/>
            <person name="Romalde J.L."/>
        </authorList>
    </citation>
    <scope>NUCLEOTIDE SEQUENCE [LARGE SCALE GENOMIC DNA]</scope>
    <source>
        <strain evidence="2 3">14-MA-B</strain>
    </source>
</reference>
<dbReference type="Pfam" id="PF01464">
    <property type="entry name" value="SLT"/>
    <property type="match status" value="1"/>
</dbReference>
<evidence type="ECO:0000259" key="1">
    <source>
        <dbReference type="Pfam" id="PF01464"/>
    </source>
</evidence>